<dbReference type="Gene3D" id="3.40.50.880">
    <property type="match status" value="1"/>
</dbReference>
<organism evidence="2 3">
    <name type="scientific">Paenibacillus radicis</name>
    <name type="common">ex Gao et al. 2016</name>
    <dbReference type="NCBI Taxonomy" id="1737354"/>
    <lineage>
        <taxon>Bacteria</taxon>
        <taxon>Bacillati</taxon>
        <taxon>Bacillota</taxon>
        <taxon>Bacilli</taxon>
        <taxon>Bacillales</taxon>
        <taxon>Paenibacillaceae</taxon>
        <taxon>Paenibacillus</taxon>
    </lineage>
</organism>
<name>A0A917LZ19_9BACL</name>
<dbReference type="Proteomes" id="UP000600247">
    <property type="component" value="Unassembled WGS sequence"/>
</dbReference>
<proteinExistence type="predicted"/>
<dbReference type="EMBL" id="BMHY01000003">
    <property type="protein sequence ID" value="GGG67167.1"/>
    <property type="molecule type" value="Genomic_DNA"/>
</dbReference>
<feature type="domain" description="Glutamine amidotransferase" evidence="1">
    <location>
        <begin position="31"/>
        <end position="178"/>
    </location>
</feature>
<dbReference type="PROSITE" id="PS51273">
    <property type="entry name" value="GATASE_TYPE_1"/>
    <property type="match status" value="1"/>
</dbReference>
<evidence type="ECO:0000313" key="3">
    <source>
        <dbReference type="Proteomes" id="UP000600247"/>
    </source>
</evidence>
<dbReference type="RefSeq" id="WP_188889152.1">
    <property type="nucleotide sequence ID" value="NZ_BMHY01000003.1"/>
</dbReference>
<sequence>MNIIALKHFSFDDESAIASWANQQGYHMRVLDPSEVEEYPVQASYDMLLILGGPMSVYQEDKYPWLAAEKRFIRAGIDAGKSVLGICLGAQLLSEVLGGTVSRGQQKEIGWQEVRRTEELHPAFEGMPSSFISFQWHGDTFTLPDGAKRLAYSEACGEQAFAYGESVVGLQFHLEATPPCIATMLDVWSHELVDAPYIQPAAVIAAQAERSAVSHAMLTGILERMAAQVKQAIG</sequence>
<dbReference type="FunFam" id="3.40.50.880:FF:000033">
    <property type="entry name" value="Glutamine amidotransferase class-I"/>
    <property type="match status" value="1"/>
</dbReference>
<dbReference type="InterPro" id="IPR017926">
    <property type="entry name" value="GATASE"/>
</dbReference>
<evidence type="ECO:0000259" key="1">
    <source>
        <dbReference type="Pfam" id="PF00117"/>
    </source>
</evidence>
<gene>
    <name evidence="2" type="ORF">GCM10010918_22200</name>
</gene>
<dbReference type="AlphaFoldDB" id="A0A917LZ19"/>
<dbReference type="CDD" id="cd01741">
    <property type="entry name" value="GATase1_1"/>
    <property type="match status" value="1"/>
</dbReference>
<dbReference type="GO" id="GO:0005829">
    <property type="term" value="C:cytosol"/>
    <property type="evidence" value="ECO:0007669"/>
    <property type="project" value="TreeGrafter"/>
</dbReference>
<dbReference type="SUPFAM" id="SSF52317">
    <property type="entry name" value="Class I glutamine amidotransferase-like"/>
    <property type="match status" value="1"/>
</dbReference>
<dbReference type="Pfam" id="PF00117">
    <property type="entry name" value="GATase"/>
    <property type="match status" value="1"/>
</dbReference>
<keyword evidence="3" id="KW-1185">Reference proteome</keyword>
<protein>
    <submittedName>
        <fullName evidence="2">Amidotransferase</fullName>
    </submittedName>
</protein>
<reference evidence="2 3" key="1">
    <citation type="journal article" date="2014" name="Int. J. Syst. Evol. Microbiol.">
        <title>Complete genome sequence of Corynebacterium casei LMG S-19264T (=DSM 44701T), isolated from a smear-ripened cheese.</title>
        <authorList>
            <consortium name="US DOE Joint Genome Institute (JGI-PGF)"/>
            <person name="Walter F."/>
            <person name="Albersmeier A."/>
            <person name="Kalinowski J."/>
            <person name="Ruckert C."/>
        </authorList>
    </citation>
    <scope>NUCLEOTIDE SEQUENCE [LARGE SCALE GENOMIC DNA]</scope>
    <source>
        <strain evidence="2 3">CGMCC 1.15286</strain>
    </source>
</reference>
<comment type="caution">
    <text evidence="2">The sequence shown here is derived from an EMBL/GenBank/DDBJ whole genome shotgun (WGS) entry which is preliminary data.</text>
</comment>
<dbReference type="PANTHER" id="PTHR42695:SF5">
    <property type="entry name" value="GLUTAMINE AMIDOTRANSFERASE YLR126C-RELATED"/>
    <property type="match status" value="1"/>
</dbReference>
<dbReference type="InterPro" id="IPR044992">
    <property type="entry name" value="ChyE-like"/>
</dbReference>
<dbReference type="PANTHER" id="PTHR42695">
    <property type="entry name" value="GLUTAMINE AMIDOTRANSFERASE YLR126C-RELATED"/>
    <property type="match status" value="1"/>
</dbReference>
<evidence type="ECO:0000313" key="2">
    <source>
        <dbReference type="EMBL" id="GGG67167.1"/>
    </source>
</evidence>
<dbReference type="InterPro" id="IPR029062">
    <property type="entry name" value="Class_I_gatase-like"/>
</dbReference>
<accession>A0A917LZ19</accession>